<sequence length="226" mass="25461">MNISVNGQSQVPPGFRFHPTEEELLEYYLRKKISNIKIDLDVIRDVDLNKLEPWDIQAPFVLSLHPGQLQLAFPIRSVPFQLAPQNASVLARSSSRSSLFQLASRPARGALGGPVLQSSKPKDDEPHIILKILTRRIYQRKPFVDPISDAPTLAETIRGASWSFGTLIPKNPKLFLLAFRLANSDQAQLQTFPVRDQRPQPQLSLRPAQTKSPTRRNRPGEETSSR</sequence>
<dbReference type="Gene3D" id="2.170.150.80">
    <property type="entry name" value="NAC domain"/>
    <property type="match status" value="1"/>
</dbReference>
<evidence type="ECO:0000313" key="8">
    <source>
        <dbReference type="Proteomes" id="UP000712600"/>
    </source>
</evidence>
<keyword evidence="3" id="KW-0804">Transcription</keyword>
<dbReference type="PROSITE" id="PS51005">
    <property type="entry name" value="NAC"/>
    <property type="match status" value="1"/>
</dbReference>
<dbReference type="GO" id="GO:0003677">
    <property type="term" value="F:DNA binding"/>
    <property type="evidence" value="ECO:0007669"/>
    <property type="project" value="UniProtKB-KW"/>
</dbReference>
<dbReference type="GO" id="GO:0006355">
    <property type="term" value="P:regulation of DNA-templated transcription"/>
    <property type="evidence" value="ECO:0007669"/>
    <property type="project" value="InterPro"/>
</dbReference>
<dbReference type="Pfam" id="PF02365">
    <property type="entry name" value="NAM"/>
    <property type="match status" value="1"/>
</dbReference>
<evidence type="ECO:0000259" key="6">
    <source>
        <dbReference type="PROSITE" id="PS51005"/>
    </source>
</evidence>
<reference evidence="7" key="1">
    <citation type="submission" date="2019-12" db="EMBL/GenBank/DDBJ databases">
        <title>Genome sequencing and annotation of Brassica cretica.</title>
        <authorList>
            <person name="Studholme D.J."/>
            <person name="Sarris P."/>
        </authorList>
    </citation>
    <scope>NUCLEOTIDE SEQUENCE</scope>
    <source>
        <strain evidence="7">PFS-109/04</strain>
        <tissue evidence="7">Leaf</tissue>
    </source>
</reference>
<dbReference type="AlphaFoldDB" id="A0A8S9Q050"/>
<evidence type="ECO:0000256" key="4">
    <source>
        <dbReference type="ARBA" id="ARBA00023242"/>
    </source>
</evidence>
<evidence type="ECO:0000256" key="2">
    <source>
        <dbReference type="ARBA" id="ARBA00023125"/>
    </source>
</evidence>
<keyword evidence="4" id="KW-0539">Nucleus</keyword>
<dbReference type="Proteomes" id="UP000712600">
    <property type="component" value="Unassembled WGS sequence"/>
</dbReference>
<dbReference type="PANTHER" id="PTHR31744:SF221">
    <property type="entry name" value="NAC DOMAIN-CONTAINING PROTEIN 43-LIKE"/>
    <property type="match status" value="1"/>
</dbReference>
<organism evidence="7 8">
    <name type="scientific">Brassica cretica</name>
    <name type="common">Mustard</name>
    <dbReference type="NCBI Taxonomy" id="69181"/>
    <lineage>
        <taxon>Eukaryota</taxon>
        <taxon>Viridiplantae</taxon>
        <taxon>Streptophyta</taxon>
        <taxon>Embryophyta</taxon>
        <taxon>Tracheophyta</taxon>
        <taxon>Spermatophyta</taxon>
        <taxon>Magnoliopsida</taxon>
        <taxon>eudicotyledons</taxon>
        <taxon>Gunneridae</taxon>
        <taxon>Pentapetalae</taxon>
        <taxon>rosids</taxon>
        <taxon>malvids</taxon>
        <taxon>Brassicales</taxon>
        <taxon>Brassicaceae</taxon>
        <taxon>Brassiceae</taxon>
        <taxon>Brassica</taxon>
    </lineage>
</organism>
<feature type="region of interest" description="Disordered" evidence="5">
    <location>
        <begin position="192"/>
        <end position="226"/>
    </location>
</feature>
<dbReference type="InterPro" id="IPR036093">
    <property type="entry name" value="NAC_dom_sf"/>
</dbReference>
<comment type="caution">
    <text evidence="7">The sequence shown here is derived from an EMBL/GenBank/DDBJ whole genome shotgun (WGS) entry which is preliminary data.</text>
</comment>
<evidence type="ECO:0000313" key="7">
    <source>
        <dbReference type="EMBL" id="KAF3526948.1"/>
    </source>
</evidence>
<keyword evidence="2" id="KW-0238">DNA-binding</keyword>
<gene>
    <name evidence="7" type="ORF">F2Q69_00049715</name>
</gene>
<dbReference type="PANTHER" id="PTHR31744">
    <property type="entry name" value="PROTEIN CUP-SHAPED COTYLEDON 2-RELATED"/>
    <property type="match status" value="1"/>
</dbReference>
<evidence type="ECO:0000256" key="5">
    <source>
        <dbReference type="SAM" id="MobiDB-lite"/>
    </source>
</evidence>
<feature type="domain" description="NAC" evidence="6">
    <location>
        <begin position="11"/>
        <end position="184"/>
    </location>
</feature>
<accession>A0A8S9Q050</accession>
<dbReference type="EMBL" id="QGKX02001347">
    <property type="protein sequence ID" value="KAF3526948.1"/>
    <property type="molecule type" value="Genomic_DNA"/>
</dbReference>
<protein>
    <recommendedName>
        <fullName evidence="6">NAC domain-containing protein</fullName>
    </recommendedName>
</protein>
<feature type="compositionally biased region" description="Polar residues" evidence="5">
    <location>
        <begin position="199"/>
        <end position="212"/>
    </location>
</feature>
<name>A0A8S9Q050_BRACR</name>
<dbReference type="SUPFAM" id="SSF101941">
    <property type="entry name" value="NAC domain"/>
    <property type="match status" value="1"/>
</dbReference>
<evidence type="ECO:0000256" key="3">
    <source>
        <dbReference type="ARBA" id="ARBA00023163"/>
    </source>
</evidence>
<dbReference type="InterPro" id="IPR003441">
    <property type="entry name" value="NAC-dom"/>
</dbReference>
<evidence type="ECO:0000256" key="1">
    <source>
        <dbReference type="ARBA" id="ARBA00023015"/>
    </source>
</evidence>
<proteinExistence type="predicted"/>
<keyword evidence="1" id="KW-0805">Transcription regulation</keyword>